<reference evidence="1 2" key="1">
    <citation type="submission" date="2014-06" db="EMBL/GenBank/DDBJ databases">
        <authorList>
            <person name="Ju J."/>
            <person name="Zhang J."/>
        </authorList>
    </citation>
    <scope>NUCLEOTIDE SEQUENCE [LARGE SCALE GENOMIC DNA]</scope>
    <source>
        <strain evidence="1">DmL_050</strain>
    </source>
</reference>
<dbReference type="RefSeq" id="WP_086898835.1">
    <property type="nucleotide sequence ID" value="NZ_JOOZ01000173.1"/>
</dbReference>
<dbReference type="Proteomes" id="UP000195072">
    <property type="component" value="Unassembled WGS sequence"/>
</dbReference>
<proteinExistence type="predicted"/>
<accession>A0A252EE18</accession>
<comment type="caution">
    <text evidence="1">The sequence shown here is derived from an EMBL/GenBank/DDBJ whole genome shotgun (WGS) entry which is preliminary data.</text>
</comment>
<gene>
    <name evidence="1" type="ORF">HK16_04505</name>
</gene>
<protein>
    <recommendedName>
        <fullName evidence="3">ANTAR domain-containing protein</fullName>
    </recommendedName>
</protein>
<dbReference type="AlphaFoldDB" id="A0A252EE18"/>
<evidence type="ECO:0008006" key="3">
    <source>
        <dbReference type="Google" id="ProtNLM"/>
    </source>
</evidence>
<organism evidence="1 2">
    <name type="scientific">Acetobacter senegalensis</name>
    <dbReference type="NCBI Taxonomy" id="446692"/>
    <lineage>
        <taxon>Bacteria</taxon>
        <taxon>Pseudomonadati</taxon>
        <taxon>Pseudomonadota</taxon>
        <taxon>Alphaproteobacteria</taxon>
        <taxon>Acetobacterales</taxon>
        <taxon>Acetobacteraceae</taxon>
        <taxon>Acetobacter</taxon>
    </lineage>
</organism>
<sequence>MRNIAEEARLTARNAGLMLALQLAVGMLSRRDQAELARILSARAKADRHKVDVHDALEIVSDLLTPTSLKQG</sequence>
<name>A0A252EE18_9PROT</name>
<evidence type="ECO:0000313" key="1">
    <source>
        <dbReference type="EMBL" id="OUL64542.1"/>
    </source>
</evidence>
<dbReference type="EMBL" id="JOOZ01000173">
    <property type="protein sequence ID" value="OUL64542.1"/>
    <property type="molecule type" value="Genomic_DNA"/>
</dbReference>
<evidence type="ECO:0000313" key="2">
    <source>
        <dbReference type="Proteomes" id="UP000195072"/>
    </source>
</evidence>